<dbReference type="InterPro" id="IPR036291">
    <property type="entry name" value="NAD(P)-bd_dom_sf"/>
</dbReference>
<keyword evidence="10" id="KW-1185">Reference proteome</keyword>
<name>A0A0C3H5M1_OIDMZ</name>
<dbReference type="PROSITE" id="PS00059">
    <property type="entry name" value="ADH_ZINC"/>
    <property type="match status" value="1"/>
</dbReference>
<comment type="similarity">
    <text evidence="2 6">Belongs to the zinc-containing alcohol dehydrogenase family.</text>
</comment>
<dbReference type="InterPro" id="IPR013154">
    <property type="entry name" value="ADH-like_N"/>
</dbReference>
<gene>
    <name evidence="9" type="ORF">OIDMADRAFT_116928</name>
</gene>
<evidence type="ECO:0000256" key="5">
    <source>
        <dbReference type="ARBA" id="ARBA00023002"/>
    </source>
</evidence>
<evidence type="ECO:0000256" key="3">
    <source>
        <dbReference type="ARBA" id="ARBA00022723"/>
    </source>
</evidence>
<comment type="cofactor">
    <cofactor evidence="1 6">
        <name>Zn(2+)</name>
        <dbReference type="ChEBI" id="CHEBI:29105"/>
    </cofactor>
</comment>
<keyword evidence="3 6" id="KW-0479">Metal-binding</keyword>
<dbReference type="CDD" id="cd08278">
    <property type="entry name" value="benzyl_alcohol_DH"/>
    <property type="match status" value="1"/>
</dbReference>
<evidence type="ECO:0000259" key="7">
    <source>
        <dbReference type="Pfam" id="PF00107"/>
    </source>
</evidence>
<accession>A0A0C3H5M1</accession>
<reference evidence="10" key="2">
    <citation type="submission" date="2015-01" db="EMBL/GenBank/DDBJ databases">
        <title>Evolutionary Origins and Diversification of the Mycorrhizal Mutualists.</title>
        <authorList>
            <consortium name="DOE Joint Genome Institute"/>
            <consortium name="Mycorrhizal Genomics Consortium"/>
            <person name="Kohler A."/>
            <person name="Kuo A."/>
            <person name="Nagy L.G."/>
            <person name="Floudas D."/>
            <person name="Copeland A."/>
            <person name="Barry K.W."/>
            <person name="Cichocki N."/>
            <person name="Veneault-Fourrey C."/>
            <person name="LaButti K."/>
            <person name="Lindquist E.A."/>
            <person name="Lipzen A."/>
            <person name="Lundell T."/>
            <person name="Morin E."/>
            <person name="Murat C."/>
            <person name="Riley R."/>
            <person name="Ohm R."/>
            <person name="Sun H."/>
            <person name="Tunlid A."/>
            <person name="Henrissat B."/>
            <person name="Grigoriev I.V."/>
            <person name="Hibbett D.S."/>
            <person name="Martin F."/>
        </authorList>
    </citation>
    <scope>NUCLEOTIDE SEQUENCE [LARGE SCALE GENOMIC DNA]</scope>
    <source>
        <strain evidence="10">Zn</strain>
    </source>
</reference>
<evidence type="ECO:0000313" key="9">
    <source>
        <dbReference type="EMBL" id="KIN03486.1"/>
    </source>
</evidence>
<evidence type="ECO:0000256" key="2">
    <source>
        <dbReference type="ARBA" id="ARBA00008072"/>
    </source>
</evidence>
<evidence type="ECO:0000256" key="1">
    <source>
        <dbReference type="ARBA" id="ARBA00001947"/>
    </source>
</evidence>
<evidence type="ECO:0000313" key="10">
    <source>
        <dbReference type="Proteomes" id="UP000054321"/>
    </source>
</evidence>
<keyword evidence="4 6" id="KW-0862">Zinc</keyword>
<evidence type="ECO:0000256" key="4">
    <source>
        <dbReference type="ARBA" id="ARBA00022833"/>
    </source>
</evidence>
<dbReference type="GO" id="GO:0008270">
    <property type="term" value="F:zinc ion binding"/>
    <property type="evidence" value="ECO:0007669"/>
    <property type="project" value="InterPro"/>
</dbReference>
<protein>
    <recommendedName>
        <fullName evidence="11">Enoyl reductase (ER) domain-containing protein</fullName>
    </recommendedName>
</protein>
<dbReference type="PANTHER" id="PTHR43350">
    <property type="entry name" value="NAD-DEPENDENT ALCOHOL DEHYDROGENASE"/>
    <property type="match status" value="1"/>
</dbReference>
<sequence length="374" mass="39984">MNIRAIVSHSPENDEARFCMEDIVLRETQGNELLVEIVASGICSTDLFFAHAAGGELGPFPRVLGHEGVGWVRAIGREVTVAAVGDAVSLSFASCTKCKACISFHPAYCHKFSAVNYGASAAYQRAGGEDLSGYFFGQSSFANYSNVLQESVVNISKWVDTEQDMYNYAALGCSFQSGSATVTKLASVGTEDSVVIMGLGAVGLSAIMAAKIQECSIIIGVDRFESRLQLARDLGATHVINTIEAGHDIAAAVKSITSGTGSTVTIDATGFMPLIKSGLDFTANKGKMIFLGVPPLDAEMNLNVVRFMATGKSILGSMEGDAIPSEHIPCMIDWFKSGKFPINRLVRTYKAEEFKLAMTDMKSGLTIKPVLVWK</sequence>
<dbReference type="Proteomes" id="UP000054321">
    <property type="component" value="Unassembled WGS sequence"/>
</dbReference>
<feature type="domain" description="Alcohol dehydrogenase-like N-terminal" evidence="8">
    <location>
        <begin position="31"/>
        <end position="125"/>
    </location>
</feature>
<dbReference type="OrthoDB" id="1560166at2759"/>
<dbReference type="InterPro" id="IPR013149">
    <property type="entry name" value="ADH-like_C"/>
</dbReference>
<evidence type="ECO:0000256" key="6">
    <source>
        <dbReference type="RuleBase" id="RU361277"/>
    </source>
</evidence>
<dbReference type="SUPFAM" id="SSF50129">
    <property type="entry name" value="GroES-like"/>
    <property type="match status" value="1"/>
</dbReference>
<feature type="domain" description="Alcohol dehydrogenase-like C-terminal" evidence="7">
    <location>
        <begin position="201"/>
        <end position="336"/>
    </location>
</feature>
<evidence type="ECO:0000259" key="8">
    <source>
        <dbReference type="Pfam" id="PF08240"/>
    </source>
</evidence>
<dbReference type="EMBL" id="KN832873">
    <property type="protein sequence ID" value="KIN03486.1"/>
    <property type="molecule type" value="Genomic_DNA"/>
</dbReference>
<dbReference type="HOGENOM" id="CLU_026673_14_1_1"/>
<dbReference type="InterPro" id="IPR011032">
    <property type="entry name" value="GroES-like_sf"/>
</dbReference>
<reference evidence="9 10" key="1">
    <citation type="submission" date="2014-04" db="EMBL/GenBank/DDBJ databases">
        <authorList>
            <consortium name="DOE Joint Genome Institute"/>
            <person name="Kuo A."/>
            <person name="Martino E."/>
            <person name="Perotto S."/>
            <person name="Kohler A."/>
            <person name="Nagy L.G."/>
            <person name="Floudas D."/>
            <person name="Copeland A."/>
            <person name="Barry K.W."/>
            <person name="Cichocki N."/>
            <person name="Veneault-Fourrey C."/>
            <person name="LaButti K."/>
            <person name="Lindquist E.A."/>
            <person name="Lipzen A."/>
            <person name="Lundell T."/>
            <person name="Morin E."/>
            <person name="Murat C."/>
            <person name="Sun H."/>
            <person name="Tunlid A."/>
            <person name="Henrissat B."/>
            <person name="Grigoriev I.V."/>
            <person name="Hibbett D.S."/>
            <person name="Martin F."/>
            <person name="Nordberg H.P."/>
            <person name="Cantor M.N."/>
            <person name="Hua S.X."/>
        </authorList>
    </citation>
    <scope>NUCLEOTIDE SEQUENCE [LARGE SCALE GENOMIC DNA]</scope>
    <source>
        <strain evidence="9 10">Zn</strain>
    </source>
</reference>
<evidence type="ECO:0008006" key="11">
    <source>
        <dbReference type="Google" id="ProtNLM"/>
    </source>
</evidence>
<dbReference type="Gene3D" id="3.90.180.10">
    <property type="entry name" value="Medium-chain alcohol dehydrogenases, catalytic domain"/>
    <property type="match status" value="1"/>
</dbReference>
<dbReference type="SUPFAM" id="SSF51735">
    <property type="entry name" value="NAD(P)-binding Rossmann-fold domains"/>
    <property type="match status" value="1"/>
</dbReference>
<dbReference type="InParanoid" id="A0A0C3H5M1"/>
<proteinExistence type="inferred from homology"/>
<dbReference type="Gene3D" id="3.40.50.720">
    <property type="entry name" value="NAD(P)-binding Rossmann-like Domain"/>
    <property type="match status" value="1"/>
</dbReference>
<dbReference type="AlphaFoldDB" id="A0A0C3H5M1"/>
<organism evidence="9 10">
    <name type="scientific">Oidiodendron maius (strain Zn)</name>
    <dbReference type="NCBI Taxonomy" id="913774"/>
    <lineage>
        <taxon>Eukaryota</taxon>
        <taxon>Fungi</taxon>
        <taxon>Dikarya</taxon>
        <taxon>Ascomycota</taxon>
        <taxon>Pezizomycotina</taxon>
        <taxon>Leotiomycetes</taxon>
        <taxon>Leotiomycetes incertae sedis</taxon>
        <taxon>Myxotrichaceae</taxon>
        <taxon>Oidiodendron</taxon>
    </lineage>
</organism>
<keyword evidence="5" id="KW-0560">Oxidoreductase</keyword>
<dbReference type="Pfam" id="PF00107">
    <property type="entry name" value="ADH_zinc_N"/>
    <property type="match status" value="1"/>
</dbReference>
<dbReference type="PANTHER" id="PTHR43350:SF2">
    <property type="entry name" value="GROES-LIKE ZINC-BINDING ALCOHOL DEHYDROGENASE FAMILY PROTEIN"/>
    <property type="match status" value="1"/>
</dbReference>
<dbReference type="STRING" id="913774.A0A0C3H5M1"/>
<dbReference type="GO" id="GO:0016491">
    <property type="term" value="F:oxidoreductase activity"/>
    <property type="evidence" value="ECO:0007669"/>
    <property type="project" value="UniProtKB-KW"/>
</dbReference>
<dbReference type="Pfam" id="PF08240">
    <property type="entry name" value="ADH_N"/>
    <property type="match status" value="1"/>
</dbReference>
<dbReference type="InterPro" id="IPR002328">
    <property type="entry name" value="ADH_Zn_CS"/>
</dbReference>